<feature type="signal peptide" evidence="1">
    <location>
        <begin position="1"/>
        <end position="19"/>
    </location>
</feature>
<evidence type="ECO:0000313" key="2">
    <source>
        <dbReference type="EMBL" id="OXU20959.1"/>
    </source>
</evidence>
<name>A0A232ERG3_9HYME</name>
<evidence type="ECO:0008006" key="4">
    <source>
        <dbReference type="Google" id="ProtNLM"/>
    </source>
</evidence>
<reference evidence="2 3" key="1">
    <citation type="journal article" date="2017" name="Curr. Biol.">
        <title>The Evolution of Venom by Co-option of Single-Copy Genes.</title>
        <authorList>
            <person name="Martinson E.O."/>
            <person name="Mrinalini"/>
            <person name="Kelkar Y.D."/>
            <person name="Chang C.H."/>
            <person name="Werren J.H."/>
        </authorList>
    </citation>
    <scope>NUCLEOTIDE SEQUENCE [LARGE SCALE GENOMIC DNA]</scope>
    <source>
        <strain evidence="2 3">Alberta</strain>
        <tissue evidence="2">Whole body</tissue>
    </source>
</reference>
<comment type="caution">
    <text evidence="2">The sequence shown here is derived from an EMBL/GenBank/DDBJ whole genome shotgun (WGS) entry which is preliminary data.</text>
</comment>
<evidence type="ECO:0000313" key="3">
    <source>
        <dbReference type="Proteomes" id="UP000215335"/>
    </source>
</evidence>
<protein>
    <recommendedName>
        <fullName evidence="4">Secreted protein</fullName>
    </recommendedName>
</protein>
<accession>A0A232ERG3</accession>
<organism evidence="2 3">
    <name type="scientific">Trichomalopsis sarcophagae</name>
    <dbReference type="NCBI Taxonomy" id="543379"/>
    <lineage>
        <taxon>Eukaryota</taxon>
        <taxon>Metazoa</taxon>
        <taxon>Ecdysozoa</taxon>
        <taxon>Arthropoda</taxon>
        <taxon>Hexapoda</taxon>
        <taxon>Insecta</taxon>
        <taxon>Pterygota</taxon>
        <taxon>Neoptera</taxon>
        <taxon>Endopterygota</taxon>
        <taxon>Hymenoptera</taxon>
        <taxon>Apocrita</taxon>
        <taxon>Proctotrupomorpha</taxon>
        <taxon>Chalcidoidea</taxon>
        <taxon>Pteromalidae</taxon>
        <taxon>Pteromalinae</taxon>
        <taxon>Trichomalopsis</taxon>
    </lineage>
</organism>
<sequence length="74" mass="8463">MLHFPLKLLKTTLILSTLGTRYLGGRCCCDIHVHRPQKPPSNEFRLIMLQIPQKLLKTTLILSTLGTTYRGDRT</sequence>
<feature type="chain" id="PRO_5012240688" description="Secreted protein" evidence="1">
    <location>
        <begin position="20"/>
        <end position="74"/>
    </location>
</feature>
<keyword evidence="3" id="KW-1185">Reference proteome</keyword>
<keyword evidence="1" id="KW-0732">Signal</keyword>
<proteinExistence type="predicted"/>
<gene>
    <name evidence="2" type="ORF">TSAR_005913</name>
</gene>
<dbReference type="AlphaFoldDB" id="A0A232ERG3"/>
<dbReference type="EMBL" id="NNAY01002600">
    <property type="protein sequence ID" value="OXU20959.1"/>
    <property type="molecule type" value="Genomic_DNA"/>
</dbReference>
<evidence type="ECO:0000256" key="1">
    <source>
        <dbReference type="SAM" id="SignalP"/>
    </source>
</evidence>
<dbReference type="Proteomes" id="UP000215335">
    <property type="component" value="Unassembled WGS sequence"/>
</dbReference>